<dbReference type="RefSeq" id="XP_014144688.1">
    <property type="nucleotide sequence ID" value="XM_014289213.1"/>
</dbReference>
<reference evidence="1 2" key="1">
    <citation type="submission" date="2011-02" db="EMBL/GenBank/DDBJ databases">
        <title>The Genome Sequence of Sphaeroforma arctica JP610.</title>
        <authorList>
            <consortium name="The Broad Institute Genome Sequencing Platform"/>
            <person name="Russ C."/>
            <person name="Cuomo C."/>
            <person name="Young S.K."/>
            <person name="Zeng Q."/>
            <person name="Gargeya S."/>
            <person name="Alvarado L."/>
            <person name="Berlin A."/>
            <person name="Chapman S.B."/>
            <person name="Chen Z."/>
            <person name="Freedman E."/>
            <person name="Gellesch M."/>
            <person name="Goldberg J."/>
            <person name="Griggs A."/>
            <person name="Gujja S."/>
            <person name="Heilman E."/>
            <person name="Heiman D."/>
            <person name="Howarth C."/>
            <person name="Mehta T."/>
            <person name="Neiman D."/>
            <person name="Pearson M."/>
            <person name="Roberts A."/>
            <person name="Saif S."/>
            <person name="Shea T."/>
            <person name="Shenoy N."/>
            <person name="Sisk P."/>
            <person name="Stolte C."/>
            <person name="Sykes S."/>
            <person name="White J."/>
            <person name="Yandava C."/>
            <person name="Burger G."/>
            <person name="Gray M.W."/>
            <person name="Holland P.W.H."/>
            <person name="King N."/>
            <person name="Lang F.B.F."/>
            <person name="Roger A.J."/>
            <person name="Ruiz-Trillo I."/>
            <person name="Haas B."/>
            <person name="Nusbaum C."/>
            <person name="Birren B."/>
        </authorList>
    </citation>
    <scope>NUCLEOTIDE SEQUENCE [LARGE SCALE GENOMIC DNA]</scope>
    <source>
        <strain evidence="1 2">JP610</strain>
    </source>
</reference>
<sequence>MTDIKQSSASSVSGAYETNTIAAAYDNALDFDDEFEDEMDSILGSQEVATK</sequence>
<feature type="non-terminal residue" evidence="1">
    <location>
        <position position="51"/>
    </location>
</feature>
<evidence type="ECO:0000313" key="2">
    <source>
        <dbReference type="Proteomes" id="UP000054560"/>
    </source>
</evidence>
<name>A0A0L0F2E3_9EUKA</name>
<keyword evidence="2" id="KW-1185">Reference proteome</keyword>
<dbReference type="GeneID" id="25917190"/>
<protein>
    <submittedName>
        <fullName evidence="1">Uncharacterized protein</fullName>
    </submittedName>
</protein>
<gene>
    <name evidence="1" type="ORF">SARC_16686</name>
</gene>
<evidence type="ECO:0000313" key="1">
    <source>
        <dbReference type="EMBL" id="KNC70786.1"/>
    </source>
</evidence>
<dbReference type="EMBL" id="KQ250239">
    <property type="protein sequence ID" value="KNC70786.1"/>
    <property type="molecule type" value="Genomic_DNA"/>
</dbReference>
<dbReference type="Proteomes" id="UP000054560">
    <property type="component" value="Unassembled WGS sequence"/>
</dbReference>
<accession>A0A0L0F2E3</accession>
<dbReference type="AlphaFoldDB" id="A0A0L0F2E3"/>
<proteinExistence type="predicted"/>
<organism evidence="1 2">
    <name type="scientific">Sphaeroforma arctica JP610</name>
    <dbReference type="NCBI Taxonomy" id="667725"/>
    <lineage>
        <taxon>Eukaryota</taxon>
        <taxon>Ichthyosporea</taxon>
        <taxon>Ichthyophonida</taxon>
        <taxon>Sphaeroforma</taxon>
    </lineage>
</organism>